<evidence type="ECO:0000313" key="3">
    <source>
        <dbReference type="Proteomes" id="UP000198417"/>
    </source>
</evidence>
<evidence type="ECO:0000259" key="1">
    <source>
        <dbReference type="Pfam" id="PF08241"/>
    </source>
</evidence>
<dbReference type="OrthoDB" id="9795085at2"/>
<keyword evidence="3" id="KW-1185">Reference proteome</keyword>
<dbReference type="GO" id="GO:0032259">
    <property type="term" value="P:methylation"/>
    <property type="evidence" value="ECO:0007669"/>
    <property type="project" value="UniProtKB-KW"/>
</dbReference>
<dbReference type="CDD" id="cd02440">
    <property type="entry name" value="AdoMet_MTases"/>
    <property type="match status" value="1"/>
</dbReference>
<dbReference type="AlphaFoldDB" id="A0A238UUE6"/>
<dbReference type="InterPro" id="IPR013216">
    <property type="entry name" value="Methyltransf_11"/>
</dbReference>
<keyword evidence="2" id="KW-0489">Methyltransferase</keyword>
<feature type="domain" description="Methyltransferase type 11" evidence="1">
    <location>
        <begin position="41"/>
        <end position="130"/>
    </location>
</feature>
<reference evidence="2 3" key="1">
    <citation type="submission" date="2017-06" db="EMBL/GenBank/DDBJ databases">
        <authorList>
            <person name="Kim H.J."/>
            <person name="Triplett B.A."/>
        </authorList>
    </citation>
    <scope>NUCLEOTIDE SEQUENCE [LARGE SCALE GENOMIC DNA]</scope>
    <source>
        <strain evidence="2 3">DSM 29052</strain>
    </source>
</reference>
<dbReference type="InterPro" id="IPR023149">
    <property type="entry name" value="Trans_acon_MeTrfase_C"/>
</dbReference>
<protein>
    <submittedName>
        <fullName evidence="2">Trans-aconitate 2-methyltransferase</fullName>
    </submittedName>
</protein>
<dbReference type="GO" id="GO:0030798">
    <property type="term" value="F:trans-aconitate 2-methyltransferase activity"/>
    <property type="evidence" value="ECO:0007669"/>
    <property type="project" value="InterPro"/>
</dbReference>
<dbReference type="SUPFAM" id="SSF53335">
    <property type="entry name" value="S-adenosyl-L-methionine-dependent methyltransferases"/>
    <property type="match status" value="1"/>
</dbReference>
<dbReference type="Proteomes" id="UP000198417">
    <property type="component" value="Unassembled WGS sequence"/>
</dbReference>
<dbReference type="Gene3D" id="1.10.150.290">
    <property type="entry name" value="S-adenosyl-L-methionine-dependent methyltransferases"/>
    <property type="match status" value="1"/>
</dbReference>
<proteinExistence type="predicted"/>
<dbReference type="RefSeq" id="WP_089268558.1">
    <property type="nucleotide sequence ID" value="NZ_FZNN01000001.1"/>
</dbReference>
<keyword evidence="2" id="KW-0808">Transferase</keyword>
<name>A0A238UUE6_9RHOB</name>
<sequence>MTITADQDWNPGAYHRFRGLRLRPALDLLRSVGPLPEGDVVDLGCGSGAVGPALGQLRRRLIGVDASPAMLAQARLSGGYDELLEQDLAEWQAKAPAAMIFSNAAIHWLDSHEVLLPRLAGMLAKGGVLAVQLPHQNNAPSHRLWRSLVEELFPGRADGFHGTKVLLPAEYHRLLAPLGKVTLWETEYYQELAPDGEGHPVRRFTEGTYARPILNKLDKDEQARLIKTYESVIGKAYPKGPNGTVLFPFRRMFFTLSV</sequence>
<dbReference type="Pfam" id="PF08241">
    <property type="entry name" value="Methyltransf_11"/>
    <property type="match status" value="1"/>
</dbReference>
<organism evidence="2 3">
    <name type="scientific">Puniceibacterium sediminis</name>
    <dbReference type="NCBI Taxonomy" id="1608407"/>
    <lineage>
        <taxon>Bacteria</taxon>
        <taxon>Pseudomonadati</taxon>
        <taxon>Pseudomonadota</taxon>
        <taxon>Alphaproteobacteria</taxon>
        <taxon>Rhodobacterales</taxon>
        <taxon>Paracoccaceae</taxon>
        <taxon>Puniceibacterium</taxon>
    </lineage>
</organism>
<gene>
    <name evidence="2" type="ORF">SAMN06265370_10199</name>
</gene>
<dbReference type="PANTHER" id="PTHR43861">
    <property type="entry name" value="TRANS-ACONITATE 2-METHYLTRANSFERASE-RELATED"/>
    <property type="match status" value="1"/>
</dbReference>
<dbReference type="PANTHER" id="PTHR43861:SF1">
    <property type="entry name" value="TRANS-ACONITATE 2-METHYLTRANSFERASE"/>
    <property type="match status" value="1"/>
</dbReference>
<dbReference type="Gene3D" id="3.40.50.150">
    <property type="entry name" value="Vaccinia Virus protein VP39"/>
    <property type="match status" value="1"/>
</dbReference>
<dbReference type="InterPro" id="IPR029063">
    <property type="entry name" value="SAM-dependent_MTases_sf"/>
</dbReference>
<dbReference type="EMBL" id="FZNN01000001">
    <property type="protein sequence ID" value="SNR25347.1"/>
    <property type="molecule type" value="Genomic_DNA"/>
</dbReference>
<evidence type="ECO:0000313" key="2">
    <source>
        <dbReference type="EMBL" id="SNR25347.1"/>
    </source>
</evidence>
<accession>A0A238UUE6</accession>